<evidence type="ECO:0000313" key="1">
    <source>
        <dbReference type="EMBL" id="GBM34954.1"/>
    </source>
</evidence>
<name>A0A4Y2F4I0_ARAVE</name>
<sequence length="60" mass="6820">MCAVNSSSSPLSPSIFSMARRRIATVACGPIYFTVRHSFRFDSYTRSWDLRNTNKGQSEQ</sequence>
<protein>
    <submittedName>
        <fullName evidence="1">Uncharacterized protein</fullName>
    </submittedName>
</protein>
<accession>A0A4Y2F4I0</accession>
<keyword evidence="2" id="KW-1185">Reference proteome</keyword>
<dbReference type="Proteomes" id="UP000499080">
    <property type="component" value="Unassembled WGS sequence"/>
</dbReference>
<feature type="non-terminal residue" evidence="1">
    <location>
        <position position="60"/>
    </location>
</feature>
<comment type="caution">
    <text evidence="1">The sequence shown here is derived from an EMBL/GenBank/DDBJ whole genome shotgun (WGS) entry which is preliminary data.</text>
</comment>
<dbReference type="AlphaFoldDB" id="A0A4Y2F4I0"/>
<proteinExistence type="predicted"/>
<evidence type="ECO:0000313" key="2">
    <source>
        <dbReference type="Proteomes" id="UP000499080"/>
    </source>
</evidence>
<dbReference type="EMBL" id="BGPR01094492">
    <property type="protein sequence ID" value="GBM34954.1"/>
    <property type="molecule type" value="Genomic_DNA"/>
</dbReference>
<reference evidence="1 2" key="1">
    <citation type="journal article" date="2019" name="Sci. Rep.">
        <title>Orb-weaving spider Araneus ventricosus genome elucidates the spidroin gene catalogue.</title>
        <authorList>
            <person name="Kono N."/>
            <person name="Nakamura H."/>
            <person name="Ohtoshi R."/>
            <person name="Moran D.A.P."/>
            <person name="Shinohara A."/>
            <person name="Yoshida Y."/>
            <person name="Fujiwara M."/>
            <person name="Mori M."/>
            <person name="Tomita M."/>
            <person name="Arakawa K."/>
        </authorList>
    </citation>
    <scope>NUCLEOTIDE SEQUENCE [LARGE SCALE GENOMIC DNA]</scope>
</reference>
<organism evidence="1 2">
    <name type="scientific">Araneus ventricosus</name>
    <name type="common">Orbweaver spider</name>
    <name type="synonym">Epeira ventricosa</name>
    <dbReference type="NCBI Taxonomy" id="182803"/>
    <lineage>
        <taxon>Eukaryota</taxon>
        <taxon>Metazoa</taxon>
        <taxon>Ecdysozoa</taxon>
        <taxon>Arthropoda</taxon>
        <taxon>Chelicerata</taxon>
        <taxon>Arachnida</taxon>
        <taxon>Araneae</taxon>
        <taxon>Araneomorphae</taxon>
        <taxon>Entelegynae</taxon>
        <taxon>Araneoidea</taxon>
        <taxon>Araneidae</taxon>
        <taxon>Araneus</taxon>
    </lineage>
</organism>
<gene>
    <name evidence="1" type="ORF">AVEN_84061_1</name>
</gene>